<feature type="compositionally biased region" description="Low complexity" evidence="1">
    <location>
        <begin position="445"/>
        <end position="459"/>
    </location>
</feature>
<evidence type="ECO:0000313" key="2">
    <source>
        <dbReference type="EMBL" id="KAA6408568.1"/>
    </source>
</evidence>
<feature type="compositionally biased region" description="Low complexity" evidence="1">
    <location>
        <begin position="561"/>
        <end position="575"/>
    </location>
</feature>
<dbReference type="EMBL" id="VXIT01000013">
    <property type="protein sequence ID" value="KAA6408568.1"/>
    <property type="molecule type" value="Genomic_DNA"/>
</dbReference>
<name>A0A5M8PHV4_9LECA</name>
<organism evidence="2 3">
    <name type="scientific">Lasallia pustulata</name>
    <dbReference type="NCBI Taxonomy" id="136370"/>
    <lineage>
        <taxon>Eukaryota</taxon>
        <taxon>Fungi</taxon>
        <taxon>Dikarya</taxon>
        <taxon>Ascomycota</taxon>
        <taxon>Pezizomycotina</taxon>
        <taxon>Lecanoromycetes</taxon>
        <taxon>OSLEUM clade</taxon>
        <taxon>Umbilicariomycetidae</taxon>
        <taxon>Umbilicariales</taxon>
        <taxon>Umbilicariaceae</taxon>
        <taxon>Lasallia</taxon>
    </lineage>
</organism>
<dbReference type="Pfam" id="PF08613">
    <property type="entry name" value="Cyclin"/>
    <property type="match status" value="1"/>
</dbReference>
<dbReference type="Gene3D" id="1.10.472.10">
    <property type="entry name" value="Cyclin-like"/>
    <property type="match status" value="1"/>
</dbReference>
<feature type="compositionally biased region" description="Basic and acidic residues" evidence="1">
    <location>
        <begin position="417"/>
        <end position="429"/>
    </location>
</feature>
<reference evidence="2 3" key="1">
    <citation type="submission" date="2019-09" db="EMBL/GenBank/DDBJ databases">
        <title>The hologenome of the rock-dwelling lichen Lasallia pustulata.</title>
        <authorList>
            <person name="Greshake Tzovaras B."/>
            <person name="Segers F."/>
            <person name="Bicker A."/>
            <person name="Dal Grande F."/>
            <person name="Otte J."/>
            <person name="Hankeln T."/>
            <person name="Schmitt I."/>
            <person name="Ebersberger I."/>
        </authorList>
    </citation>
    <scope>NUCLEOTIDE SEQUENCE [LARGE SCALE GENOMIC DNA]</scope>
    <source>
        <strain evidence="2">A1-1</strain>
    </source>
</reference>
<dbReference type="Proteomes" id="UP000324767">
    <property type="component" value="Unassembled WGS sequence"/>
</dbReference>
<evidence type="ECO:0000256" key="1">
    <source>
        <dbReference type="SAM" id="MobiDB-lite"/>
    </source>
</evidence>
<feature type="compositionally biased region" description="Pro residues" evidence="1">
    <location>
        <begin position="393"/>
        <end position="415"/>
    </location>
</feature>
<dbReference type="CDD" id="cd20557">
    <property type="entry name" value="CYCLIN_ScPCL1-like"/>
    <property type="match status" value="1"/>
</dbReference>
<feature type="region of interest" description="Disordered" evidence="1">
    <location>
        <begin position="350"/>
        <end position="461"/>
    </location>
</feature>
<evidence type="ECO:0008006" key="4">
    <source>
        <dbReference type="Google" id="ProtNLM"/>
    </source>
</evidence>
<dbReference type="InterPro" id="IPR036915">
    <property type="entry name" value="Cyclin-like_sf"/>
</dbReference>
<evidence type="ECO:0000313" key="3">
    <source>
        <dbReference type="Proteomes" id="UP000324767"/>
    </source>
</evidence>
<sequence>MLHFQLPLSMPSILSSNQYTSLALLPSPQTYAEYFKICQRQKDNSSWGSGGRAVSGVESGAAPLVHGLRTPPKEMMAASFNPLYAPRSQYSGVPPSIPSVTSYRSTTGTFSNANTFPTGLHNSNGQPNFKSTSRPQSPRAHRDNTANQEQQSRKRSSSNGNAIVHYLQIPASINDSKGSLAEFAAQITCLFWFESSLTLHRVEESKNTPMPTTPLVPEALPSMGFRKWVTTILSTTQVTQNVILLALLFIYRLKKLNPTVKGKPGSEFRLLTVALMLGNKFLDDNTYTNKTWAEVSGISVQEIHIMEVEFLSNMKYNLYTSDPEWRDWHVKLGRFWNFFDRASRTQVDVPPRAVLPPTPTFNLPPSLPSPPASTNASPPFLPSHHTSTSNPTYPHPLSMPPYLAPTIPSPVPPMPEIDLRPTARKRSYDDNSQEPPAKRHSQTMAPSAASSTTLTPSTLYGITPNVPRLPMPNLSINTSNYAGGADGLHSGQLPPPGRAMSMVYPGLGNWLQSGTISSSQKPAPLYPHANIISPMGEPSRRQSPYPGASGNSSPVSSNFPQSQHSQSLSSPSYFSTHRNSPYRPVRGVNTLLVPPPSASMHKAPQNLGFDQMHYQPLGKPLSERKKGVVPYLHHDAWPQLQMPQWPSLPQPNMQN</sequence>
<feature type="region of interest" description="Disordered" evidence="1">
    <location>
        <begin position="515"/>
        <end position="585"/>
    </location>
</feature>
<comment type="caution">
    <text evidence="2">The sequence shown here is derived from an EMBL/GenBank/DDBJ whole genome shotgun (WGS) entry which is preliminary data.</text>
</comment>
<dbReference type="SUPFAM" id="SSF47954">
    <property type="entry name" value="Cyclin-like"/>
    <property type="match status" value="1"/>
</dbReference>
<feature type="compositionally biased region" description="Polar residues" evidence="1">
    <location>
        <begin position="111"/>
        <end position="136"/>
    </location>
</feature>
<dbReference type="OrthoDB" id="442243at2759"/>
<dbReference type="InterPro" id="IPR013922">
    <property type="entry name" value="Cyclin_PHO80-like"/>
</dbReference>
<dbReference type="PANTHER" id="PTHR15615:SF118">
    <property type="entry name" value="CYCLIN, HYPOTHETICAL (EUROFUNG)"/>
    <property type="match status" value="1"/>
</dbReference>
<dbReference type="GO" id="GO:0019901">
    <property type="term" value="F:protein kinase binding"/>
    <property type="evidence" value="ECO:0007669"/>
    <property type="project" value="InterPro"/>
</dbReference>
<feature type="region of interest" description="Disordered" evidence="1">
    <location>
        <begin position="111"/>
        <end position="160"/>
    </location>
</feature>
<dbReference type="PANTHER" id="PTHR15615">
    <property type="match status" value="1"/>
</dbReference>
<gene>
    <name evidence="2" type="ORF">FRX48_07650</name>
</gene>
<protein>
    <recommendedName>
        <fullName evidence="4">Cyclin PHO80-like</fullName>
    </recommendedName>
</protein>
<dbReference type="AlphaFoldDB" id="A0A5M8PHV4"/>
<dbReference type="GO" id="GO:0016538">
    <property type="term" value="F:cyclin-dependent protein serine/threonine kinase regulator activity"/>
    <property type="evidence" value="ECO:0007669"/>
    <property type="project" value="TreeGrafter"/>
</dbReference>
<dbReference type="GO" id="GO:0000307">
    <property type="term" value="C:cyclin-dependent protein kinase holoenzyme complex"/>
    <property type="evidence" value="ECO:0007669"/>
    <property type="project" value="TreeGrafter"/>
</dbReference>
<proteinExistence type="predicted"/>
<accession>A0A5M8PHV4</accession>
<dbReference type="GO" id="GO:0005634">
    <property type="term" value="C:nucleus"/>
    <property type="evidence" value="ECO:0007669"/>
    <property type="project" value="TreeGrafter"/>
</dbReference>
<feature type="compositionally biased region" description="Polar residues" evidence="1">
    <location>
        <begin position="549"/>
        <end position="560"/>
    </location>
</feature>